<keyword evidence="3" id="KW-1185">Reference proteome</keyword>
<dbReference type="InterPro" id="IPR007848">
    <property type="entry name" value="Small_mtfrase_dom"/>
</dbReference>
<dbReference type="RefSeq" id="WP_144995386.1">
    <property type="nucleotide sequence ID" value="NZ_VNJK01000009.1"/>
</dbReference>
<dbReference type="CDD" id="cd02440">
    <property type="entry name" value="AdoMet_MTases"/>
    <property type="match status" value="1"/>
</dbReference>
<dbReference type="InterPro" id="IPR029063">
    <property type="entry name" value="SAM-dependent_MTases_sf"/>
</dbReference>
<dbReference type="Pfam" id="PF05175">
    <property type="entry name" value="MTS"/>
    <property type="match status" value="1"/>
</dbReference>
<dbReference type="Gene3D" id="3.40.50.150">
    <property type="entry name" value="Vaccinia Virus protein VP39"/>
    <property type="match status" value="1"/>
</dbReference>
<comment type="caution">
    <text evidence="2">The sequence shown here is derived from an EMBL/GenBank/DDBJ whole genome shotgun (WGS) entry which is preliminary data.</text>
</comment>
<reference evidence="2 3" key="1">
    <citation type="submission" date="2019-07" db="EMBL/GenBank/DDBJ databases">
        <authorList>
            <person name="Kim J."/>
        </authorList>
    </citation>
    <scope>NUCLEOTIDE SEQUENCE [LARGE SCALE GENOMIC DNA]</scope>
    <source>
        <strain evidence="2 3">N4</strain>
    </source>
</reference>
<organism evidence="2 3">
    <name type="scientific">Paenibacillus agilis</name>
    <dbReference type="NCBI Taxonomy" id="3020863"/>
    <lineage>
        <taxon>Bacteria</taxon>
        <taxon>Bacillati</taxon>
        <taxon>Bacillota</taxon>
        <taxon>Bacilli</taxon>
        <taxon>Bacillales</taxon>
        <taxon>Paenibacillaceae</taxon>
        <taxon>Paenibacillus</taxon>
    </lineage>
</organism>
<name>A0A559IBR4_9BACL</name>
<proteinExistence type="predicted"/>
<dbReference type="AlphaFoldDB" id="A0A559IBR4"/>
<dbReference type="PANTHER" id="PTHR47739:SF1">
    <property type="entry name" value="TRNA1(VAL) (ADENINE(37)-N6)-METHYLTRANSFERASE"/>
    <property type="match status" value="1"/>
</dbReference>
<dbReference type="OrthoDB" id="9777257at2"/>
<gene>
    <name evidence="2" type="ORF">FPZ44_25585</name>
</gene>
<dbReference type="InterPro" id="IPR050210">
    <property type="entry name" value="tRNA_Adenine-N(6)_MTase"/>
</dbReference>
<dbReference type="SUPFAM" id="SSF53335">
    <property type="entry name" value="S-adenosyl-L-methionine-dependent methyltransferases"/>
    <property type="match status" value="1"/>
</dbReference>
<dbReference type="EMBL" id="VNJK01000009">
    <property type="protein sequence ID" value="TVX85132.1"/>
    <property type="molecule type" value="Genomic_DNA"/>
</dbReference>
<sequence>MTEDSVMLEPSERLDYLLTHDMRIIQSDEVFSFSIDAVLLARFVSLPPRGRVLDLCTGNGVIPLLLSTRTSAHIGGIEIQPRLANMAQRSVQLNGLESRIEIKQGDLKELMPEGDKSYYDCITVNPPYMPLTTGEPKENVYKAMARHELGCTLEDVIACAARLLQTGGKLAMVHRPARLTDILDLLRRYRLEPKRIRFVHSRIDTEANMVLVEAIRNGKPDVRLLPPLIVYTDTNEYVEELNDIYYGRRSELRNGDHE</sequence>
<dbReference type="Proteomes" id="UP000318102">
    <property type="component" value="Unassembled WGS sequence"/>
</dbReference>
<accession>A0A559IBR4</accession>
<evidence type="ECO:0000313" key="3">
    <source>
        <dbReference type="Proteomes" id="UP000318102"/>
    </source>
</evidence>
<evidence type="ECO:0000259" key="1">
    <source>
        <dbReference type="Pfam" id="PF05175"/>
    </source>
</evidence>
<protein>
    <submittedName>
        <fullName evidence="2">tRNA1(Val) (Adenine(37)-N6)-methyltransferase</fullName>
    </submittedName>
</protein>
<dbReference type="PANTHER" id="PTHR47739">
    <property type="entry name" value="TRNA1(VAL) (ADENINE(37)-N6)-METHYLTRANSFERASE"/>
    <property type="match status" value="1"/>
</dbReference>
<feature type="domain" description="Methyltransferase small" evidence="1">
    <location>
        <begin position="26"/>
        <end position="175"/>
    </location>
</feature>
<evidence type="ECO:0000313" key="2">
    <source>
        <dbReference type="EMBL" id="TVX85132.1"/>
    </source>
</evidence>
<dbReference type="GO" id="GO:0008168">
    <property type="term" value="F:methyltransferase activity"/>
    <property type="evidence" value="ECO:0007669"/>
    <property type="project" value="InterPro"/>
</dbReference>